<accession>A0A8S9RC45</accession>
<name>A0A8S9RC45_BRACR</name>
<dbReference type="AlphaFoldDB" id="A0A8S9RC45"/>
<dbReference type="EMBL" id="QGKX02000095">
    <property type="protein sequence ID" value="KAF3570388.1"/>
    <property type="molecule type" value="Genomic_DNA"/>
</dbReference>
<gene>
    <name evidence="1" type="ORF">F2Q69_00059717</name>
</gene>
<dbReference type="Proteomes" id="UP000712600">
    <property type="component" value="Unassembled WGS sequence"/>
</dbReference>
<organism evidence="1 2">
    <name type="scientific">Brassica cretica</name>
    <name type="common">Mustard</name>
    <dbReference type="NCBI Taxonomy" id="69181"/>
    <lineage>
        <taxon>Eukaryota</taxon>
        <taxon>Viridiplantae</taxon>
        <taxon>Streptophyta</taxon>
        <taxon>Embryophyta</taxon>
        <taxon>Tracheophyta</taxon>
        <taxon>Spermatophyta</taxon>
        <taxon>Magnoliopsida</taxon>
        <taxon>eudicotyledons</taxon>
        <taxon>Gunneridae</taxon>
        <taxon>Pentapetalae</taxon>
        <taxon>rosids</taxon>
        <taxon>malvids</taxon>
        <taxon>Brassicales</taxon>
        <taxon>Brassicaceae</taxon>
        <taxon>Brassiceae</taxon>
        <taxon>Brassica</taxon>
    </lineage>
</organism>
<protein>
    <submittedName>
        <fullName evidence="1">Uncharacterized protein</fullName>
    </submittedName>
</protein>
<sequence>MNTEVTFGLGSHVGIRSISFRSLDRIWTRRSCGNPEVLLSILRSYLDPKVMWEPGDPEILFGTRRLSKDPEVVWEPGGYFEPGGFSGPGGRLGTQRFLQDPEVVLNPEVSFGPEGRFEPGGFSRPGGRFEPEGIEMFSGPGDCMGTRKSLTGLEGVMTQVPGFAAFHVWKSRGWMQDSEPELLSTGTWRPVGITCALKSTGVAHSQQTSPGQDIALVILLSQVPLRFEPRSNLEEKKFARDRPVSSRCFQVLDLLRDDLERLRTLVAFHWMSRLIHGARGLK</sequence>
<proteinExistence type="predicted"/>
<comment type="caution">
    <text evidence="1">The sequence shown here is derived from an EMBL/GenBank/DDBJ whole genome shotgun (WGS) entry which is preliminary data.</text>
</comment>
<evidence type="ECO:0000313" key="2">
    <source>
        <dbReference type="Proteomes" id="UP000712600"/>
    </source>
</evidence>
<reference evidence="1" key="1">
    <citation type="submission" date="2019-12" db="EMBL/GenBank/DDBJ databases">
        <title>Genome sequencing and annotation of Brassica cretica.</title>
        <authorList>
            <person name="Studholme D.J."/>
            <person name="Sarris P."/>
        </authorList>
    </citation>
    <scope>NUCLEOTIDE SEQUENCE</scope>
    <source>
        <strain evidence="1">PFS-109/04</strain>
        <tissue evidence="1">Leaf</tissue>
    </source>
</reference>
<evidence type="ECO:0000313" key="1">
    <source>
        <dbReference type="EMBL" id="KAF3570388.1"/>
    </source>
</evidence>